<reference evidence="2" key="1">
    <citation type="submission" date="2020-11" db="EMBL/GenBank/DDBJ databases">
        <authorList>
            <person name="Tran Van P."/>
        </authorList>
    </citation>
    <scope>NUCLEOTIDE SEQUENCE</scope>
</reference>
<gene>
    <name evidence="2" type="ORF">TCMB3V08_LOCUS9646</name>
</gene>
<dbReference type="AlphaFoldDB" id="A0A7R9PBJ4"/>
<accession>A0A7R9PBJ4</accession>
<feature type="region of interest" description="Disordered" evidence="1">
    <location>
        <begin position="208"/>
        <end position="284"/>
    </location>
</feature>
<feature type="compositionally biased region" description="Basic and acidic residues" evidence="1">
    <location>
        <begin position="269"/>
        <end position="284"/>
    </location>
</feature>
<feature type="compositionally biased region" description="Polar residues" evidence="1">
    <location>
        <begin position="256"/>
        <end position="268"/>
    </location>
</feature>
<feature type="compositionally biased region" description="Basic and acidic residues" evidence="1">
    <location>
        <begin position="208"/>
        <end position="218"/>
    </location>
</feature>
<dbReference type="EMBL" id="OE185094">
    <property type="protein sequence ID" value="CAD7577090.1"/>
    <property type="molecule type" value="Genomic_DNA"/>
</dbReference>
<organism evidence="2">
    <name type="scientific">Timema californicum</name>
    <name type="common">California timema</name>
    <name type="synonym">Walking stick</name>
    <dbReference type="NCBI Taxonomy" id="61474"/>
    <lineage>
        <taxon>Eukaryota</taxon>
        <taxon>Metazoa</taxon>
        <taxon>Ecdysozoa</taxon>
        <taxon>Arthropoda</taxon>
        <taxon>Hexapoda</taxon>
        <taxon>Insecta</taxon>
        <taxon>Pterygota</taxon>
        <taxon>Neoptera</taxon>
        <taxon>Polyneoptera</taxon>
        <taxon>Phasmatodea</taxon>
        <taxon>Timematodea</taxon>
        <taxon>Timematoidea</taxon>
        <taxon>Timematidae</taxon>
        <taxon>Timema</taxon>
    </lineage>
</organism>
<proteinExistence type="predicted"/>
<feature type="compositionally biased region" description="Polar residues" evidence="1">
    <location>
        <begin position="230"/>
        <end position="248"/>
    </location>
</feature>
<name>A0A7R9PBJ4_TIMCA</name>
<protein>
    <submittedName>
        <fullName evidence="2">(California timema) hypothetical protein</fullName>
    </submittedName>
</protein>
<evidence type="ECO:0000256" key="1">
    <source>
        <dbReference type="SAM" id="MobiDB-lite"/>
    </source>
</evidence>
<evidence type="ECO:0000313" key="2">
    <source>
        <dbReference type="EMBL" id="CAD7577090.1"/>
    </source>
</evidence>
<sequence>MWGRPYRPPHGLPEMGFLVVKLVRVMQQNHVGGETHIDFPMTIRMVVYFQEAHGKVVASNSNLGFSTATYSIAHASVSSLTCFPACSYQLSLELTSNITLSVLSGCVMLANWEILSKLSLARIRVNLLETNEYDHLEDGFYNVSVLVDTTCHNTQPLLFQSLHMFQNVPTPLADNSDVTGDNSCQPPFTPVPIVAARDPDLGRVKISRYERVRNDPDVRSTSPEPRVPQRAQSQNLEASLTQGLTAFSRTRRDKQTSITAHTQNSRENSTQKELDIQPRTRTGEERVKEGVSCWTSLHSPTLMFGKGQQLLGSLRLLLDSEAIWVTSVLDLSVCYWTVRSLRLLLDSEVTWVTSFLDLSVCYWTVRSLRLLLDSEAIWVTSFLDIYVCYWTVRSLRLLLDSEAIWVTSFLDPSVCYWTVRRSGSLRLLLDNEAIWVTSFLDLSICYCTVRSLHLLLDSEVTCVTSFQRMTFLLDVYRPTSCQPLNVTVAGLVLRTHGSEFKVVFRNMEVSSRRRKNLNGQLMRAATVVSL</sequence>